<protein>
    <submittedName>
        <fullName evidence="1">Uncharacterized protein</fullName>
    </submittedName>
</protein>
<organism evidence="1">
    <name type="scientific">marine metagenome</name>
    <dbReference type="NCBI Taxonomy" id="408172"/>
    <lineage>
        <taxon>unclassified sequences</taxon>
        <taxon>metagenomes</taxon>
        <taxon>ecological metagenomes</taxon>
    </lineage>
</organism>
<dbReference type="EMBL" id="UINC01097650">
    <property type="protein sequence ID" value="SVC55536.1"/>
    <property type="molecule type" value="Genomic_DNA"/>
</dbReference>
<dbReference type="AlphaFoldDB" id="A0A382N392"/>
<proteinExistence type="predicted"/>
<reference evidence="1" key="1">
    <citation type="submission" date="2018-05" db="EMBL/GenBank/DDBJ databases">
        <authorList>
            <person name="Lanie J.A."/>
            <person name="Ng W.-L."/>
            <person name="Kazmierczak K.M."/>
            <person name="Andrzejewski T.M."/>
            <person name="Davidsen T.M."/>
            <person name="Wayne K.J."/>
            <person name="Tettelin H."/>
            <person name="Glass J.I."/>
            <person name="Rusch D."/>
            <person name="Podicherti R."/>
            <person name="Tsui H.-C.T."/>
            <person name="Winkler M.E."/>
        </authorList>
    </citation>
    <scope>NUCLEOTIDE SEQUENCE</scope>
</reference>
<evidence type="ECO:0000313" key="1">
    <source>
        <dbReference type="EMBL" id="SVC55536.1"/>
    </source>
</evidence>
<gene>
    <name evidence="1" type="ORF">METZ01_LOCUS308390</name>
</gene>
<feature type="non-terminal residue" evidence="1">
    <location>
        <position position="31"/>
    </location>
</feature>
<sequence>MTEIDDMKEDVIMNEAAICVAATAEKLAVAN</sequence>
<accession>A0A382N392</accession>
<name>A0A382N392_9ZZZZ</name>